<gene>
    <name evidence="5" type="ORF">H9863_06855</name>
</gene>
<evidence type="ECO:0000259" key="4">
    <source>
        <dbReference type="PROSITE" id="PS51352"/>
    </source>
</evidence>
<feature type="domain" description="Thioredoxin" evidence="4">
    <location>
        <begin position="14"/>
        <end position="171"/>
    </location>
</feature>
<name>A0A9D2ACF4_9BACT</name>
<dbReference type="PROSITE" id="PS51352">
    <property type="entry name" value="THIOREDOXIN_2"/>
    <property type="match status" value="1"/>
</dbReference>
<evidence type="ECO:0000313" key="6">
    <source>
        <dbReference type="Proteomes" id="UP000824202"/>
    </source>
</evidence>
<comment type="caution">
    <text evidence="5">The sequence shown here is derived from an EMBL/GenBank/DDBJ whole genome shotgun (WGS) entry which is preliminary data.</text>
</comment>
<dbReference type="InterPro" id="IPR013766">
    <property type="entry name" value="Thioredoxin_domain"/>
</dbReference>
<evidence type="ECO:0000256" key="1">
    <source>
        <dbReference type="ARBA" id="ARBA00023284"/>
    </source>
</evidence>
<accession>A0A9D2ACF4</accession>
<dbReference type="Gene3D" id="3.40.30.10">
    <property type="entry name" value="Glutaredoxin"/>
    <property type="match status" value="1"/>
</dbReference>
<feature type="chain" id="PRO_5039284380" evidence="3">
    <location>
        <begin position="21"/>
        <end position="408"/>
    </location>
</feature>
<keyword evidence="3" id="KW-0732">Signal</keyword>
<reference evidence="5" key="1">
    <citation type="journal article" date="2021" name="PeerJ">
        <title>Extensive microbial diversity within the chicken gut microbiome revealed by metagenomics and culture.</title>
        <authorList>
            <person name="Gilroy R."/>
            <person name="Ravi A."/>
            <person name="Getino M."/>
            <person name="Pursley I."/>
            <person name="Horton D.L."/>
            <person name="Alikhan N.F."/>
            <person name="Baker D."/>
            <person name="Gharbi K."/>
            <person name="Hall N."/>
            <person name="Watson M."/>
            <person name="Adriaenssens E.M."/>
            <person name="Foster-Nyarko E."/>
            <person name="Jarju S."/>
            <person name="Secka A."/>
            <person name="Antonio M."/>
            <person name="Oren A."/>
            <person name="Chaudhuri R.R."/>
            <person name="La Ragione R."/>
            <person name="Hildebrand F."/>
            <person name="Pallen M.J."/>
        </authorList>
    </citation>
    <scope>NUCLEOTIDE SEQUENCE</scope>
    <source>
        <strain evidence="5">23274</strain>
    </source>
</reference>
<dbReference type="PANTHER" id="PTHR10438:SF468">
    <property type="entry name" value="THIOREDOXIN-1-RELATED"/>
    <property type="match status" value="1"/>
</dbReference>
<dbReference type="SUPFAM" id="SSF52833">
    <property type="entry name" value="Thioredoxin-like"/>
    <property type="match status" value="1"/>
</dbReference>
<dbReference type="EMBL" id="DXFT01000132">
    <property type="protein sequence ID" value="HIX03820.1"/>
    <property type="molecule type" value="Genomic_DNA"/>
</dbReference>
<keyword evidence="1" id="KW-0676">Redox-active center</keyword>
<sequence length="408" mass="46061">MKRVFLCLALIAAMVMGAEAQNRSITFEQTQEWKKIVKKAKKEKKLIFIDCYTSWCGPCKMLASKVFTQDVVADYFNATFVNAKFDMEKDEDGVMLKDKYGVKAFPTLLFIDPVTQEAVHRMVGAGEAEWLIAGAKLANDPENNLSAMMKRYAAGERGADFLKQYLPALASAYMEEEVGKVAAEYLNALSLDELATKDSWDLINKYVSDPLSEPLKQVMANRDKFYAVAGQEVVDYKLEKSIHFAVLSLAAWRPGMDTPFDEERNEELINYLLQIDFNAAPAGLAYLYTAEYIRKGNFRGLLDKMKEAMSYNPFRGSDAGFYFQQNIEALALCKDKALVEEGIRWIDTRCANTSDYFDKADLMDSKARLQTAIGDTLGADKSRMEEEKYTKEGERQSGGRVMRAVRMG</sequence>
<dbReference type="Pfam" id="PF00085">
    <property type="entry name" value="Thioredoxin"/>
    <property type="match status" value="1"/>
</dbReference>
<dbReference type="AlphaFoldDB" id="A0A9D2ACF4"/>
<protein>
    <submittedName>
        <fullName evidence="5">Thioredoxin family protein</fullName>
    </submittedName>
</protein>
<evidence type="ECO:0000256" key="3">
    <source>
        <dbReference type="SAM" id="SignalP"/>
    </source>
</evidence>
<dbReference type="CDD" id="cd02947">
    <property type="entry name" value="TRX_family"/>
    <property type="match status" value="1"/>
</dbReference>
<dbReference type="PANTHER" id="PTHR10438">
    <property type="entry name" value="THIOREDOXIN"/>
    <property type="match status" value="1"/>
</dbReference>
<dbReference type="InterPro" id="IPR017937">
    <property type="entry name" value="Thioredoxin_CS"/>
</dbReference>
<proteinExistence type="predicted"/>
<reference evidence="5" key="2">
    <citation type="submission" date="2021-04" db="EMBL/GenBank/DDBJ databases">
        <authorList>
            <person name="Gilroy R."/>
        </authorList>
    </citation>
    <scope>NUCLEOTIDE SEQUENCE</scope>
    <source>
        <strain evidence="5">23274</strain>
    </source>
</reference>
<dbReference type="InterPro" id="IPR050620">
    <property type="entry name" value="Thioredoxin_H-type-like"/>
</dbReference>
<feature type="region of interest" description="Disordered" evidence="2">
    <location>
        <begin position="382"/>
        <end position="408"/>
    </location>
</feature>
<evidence type="ECO:0000313" key="5">
    <source>
        <dbReference type="EMBL" id="HIX03820.1"/>
    </source>
</evidence>
<evidence type="ECO:0000256" key="2">
    <source>
        <dbReference type="SAM" id="MobiDB-lite"/>
    </source>
</evidence>
<feature type="compositionally biased region" description="Basic and acidic residues" evidence="2">
    <location>
        <begin position="382"/>
        <end position="397"/>
    </location>
</feature>
<dbReference type="InterPro" id="IPR036249">
    <property type="entry name" value="Thioredoxin-like_sf"/>
</dbReference>
<organism evidence="5 6">
    <name type="scientific">Candidatus Odoribacter faecigallinarum</name>
    <dbReference type="NCBI Taxonomy" id="2838706"/>
    <lineage>
        <taxon>Bacteria</taxon>
        <taxon>Pseudomonadati</taxon>
        <taxon>Bacteroidota</taxon>
        <taxon>Bacteroidia</taxon>
        <taxon>Bacteroidales</taxon>
        <taxon>Odoribacteraceae</taxon>
        <taxon>Odoribacter</taxon>
    </lineage>
</organism>
<dbReference type="Proteomes" id="UP000824202">
    <property type="component" value="Unassembled WGS sequence"/>
</dbReference>
<feature type="signal peptide" evidence="3">
    <location>
        <begin position="1"/>
        <end position="20"/>
    </location>
</feature>
<dbReference type="PROSITE" id="PS00194">
    <property type="entry name" value="THIOREDOXIN_1"/>
    <property type="match status" value="1"/>
</dbReference>